<comment type="caution">
    <text evidence="1">The sequence shown here is derived from an EMBL/GenBank/DDBJ whole genome shotgun (WGS) entry which is preliminary data.</text>
</comment>
<protein>
    <submittedName>
        <fullName evidence="1">Uncharacterized protein</fullName>
    </submittedName>
</protein>
<organism evidence="1 2">
    <name type="scientific">Halteria grandinella</name>
    <dbReference type="NCBI Taxonomy" id="5974"/>
    <lineage>
        <taxon>Eukaryota</taxon>
        <taxon>Sar</taxon>
        <taxon>Alveolata</taxon>
        <taxon>Ciliophora</taxon>
        <taxon>Intramacronucleata</taxon>
        <taxon>Spirotrichea</taxon>
        <taxon>Stichotrichia</taxon>
        <taxon>Sporadotrichida</taxon>
        <taxon>Halteriidae</taxon>
        <taxon>Halteria</taxon>
    </lineage>
</organism>
<dbReference type="Proteomes" id="UP000785679">
    <property type="component" value="Unassembled WGS sequence"/>
</dbReference>
<evidence type="ECO:0000313" key="2">
    <source>
        <dbReference type="Proteomes" id="UP000785679"/>
    </source>
</evidence>
<name>A0A8J8P694_HALGN</name>
<accession>A0A8J8P694</accession>
<evidence type="ECO:0000313" key="1">
    <source>
        <dbReference type="EMBL" id="TNV86694.1"/>
    </source>
</evidence>
<dbReference type="EMBL" id="RRYP01000895">
    <property type="protein sequence ID" value="TNV86694.1"/>
    <property type="molecule type" value="Genomic_DNA"/>
</dbReference>
<gene>
    <name evidence="1" type="ORF">FGO68_gene10822</name>
</gene>
<keyword evidence="2" id="KW-1185">Reference proteome</keyword>
<sequence>MKKQSARTQPKCSLSDSQNPLETVKFDSYSASPPIYLLQSQTSLQSPISNLVLTNSKQYHLPSHLARSPSGTCSSACNYKTPRSSPFTRTHSITCNYALIGQSSLPDRLVM</sequence>
<proteinExistence type="predicted"/>
<reference evidence="1" key="1">
    <citation type="submission" date="2019-06" db="EMBL/GenBank/DDBJ databases">
        <authorList>
            <person name="Zheng W."/>
        </authorList>
    </citation>
    <scope>NUCLEOTIDE SEQUENCE</scope>
    <source>
        <strain evidence="1">QDHG01</strain>
    </source>
</reference>
<dbReference type="AlphaFoldDB" id="A0A8J8P694"/>